<organism evidence="9 10">
    <name type="scientific">Neocallimastix californiae</name>
    <dbReference type="NCBI Taxonomy" id="1754190"/>
    <lineage>
        <taxon>Eukaryota</taxon>
        <taxon>Fungi</taxon>
        <taxon>Fungi incertae sedis</taxon>
        <taxon>Chytridiomycota</taxon>
        <taxon>Chytridiomycota incertae sedis</taxon>
        <taxon>Neocallimastigomycetes</taxon>
        <taxon>Neocallimastigales</taxon>
        <taxon>Neocallimastigaceae</taxon>
        <taxon>Neocallimastix</taxon>
    </lineage>
</organism>
<evidence type="ECO:0000256" key="5">
    <source>
        <dbReference type="ARBA" id="ARBA00022989"/>
    </source>
</evidence>
<sequence length="391" mass="44959">MPLPLEQWYLEIPIVTRVYLTLVALTSFACTLDLIKPIQLYFNWNLILHDHEVWRLITSFLYFGNFSIDFIFHMFFISRYSRMLEEGSFRGRTADYFWLLMLGVISFIIVIPIFTARSQFLFLSTPLTFMLVYIWSRRNPQVRMSFLGILNFNAPYLPWVLLGFTIILNNIWPAGDILGLIIGHIYYFLEDVYPKLFNLPMSYHMLGAPKFVKKTFDYLMRDTQDANLMDDDDIDNIDSDTDQEDLNTPATTTIHNEGGFVLGEEEEGEDEKKRREKDHPDVTGETSSSSSTNTAINQTKKEEGQSHSTTESTKEEIKEEDNFTSNTETNASQPNISSDGLKKRTFVPDFNPTSEPGGYRWNNTEAPSTTTTDAATATTTTTNTEEEKKDI</sequence>
<dbReference type="GO" id="GO:0033554">
    <property type="term" value="P:cellular response to stress"/>
    <property type="evidence" value="ECO:0007669"/>
    <property type="project" value="UniProtKB-ARBA"/>
</dbReference>
<feature type="compositionally biased region" description="Basic and acidic residues" evidence="8">
    <location>
        <begin position="270"/>
        <end position="282"/>
    </location>
</feature>
<dbReference type="FunFam" id="1.20.1540.10:FF:000016">
    <property type="entry name" value="Derlin"/>
    <property type="match status" value="1"/>
</dbReference>
<evidence type="ECO:0000256" key="1">
    <source>
        <dbReference type="ARBA" id="ARBA00004477"/>
    </source>
</evidence>
<dbReference type="InterPro" id="IPR035952">
    <property type="entry name" value="Rhomboid-like_sf"/>
</dbReference>
<comment type="caution">
    <text evidence="9">The sequence shown here is derived from an EMBL/GenBank/DDBJ whole genome shotgun (WGS) entry which is preliminary data.</text>
</comment>
<keyword evidence="3 7" id="KW-0812">Transmembrane</keyword>
<evidence type="ECO:0000313" key="10">
    <source>
        <dbReference type="Proteomes" id="UP000193920"/>
    </source>
</evidence>
<feature type="compositionally biased region" description="Low complexity" evidence="8">
    <location>
        <begin position="364"/>
        <end position="383"/>
    </location>
</feature>
<dbReference type="GO" id="GO:0005789">
    <property type="term" value="C:endoplasmic reticulum membrane"/>
    <property type="evidence" value="ECO:0007669"/>
    <property type="project" value="UniProtKB-SubCell"/>
</dbReference>
<comment type="similarity">
    <text evidence="2 7">Belongs to the derlin family.</text>
</comment>
<feature type="transmembrane region" description="Helical" evidence="7">
    <location>
        <begin position="120"/>
        <end position="136"/>
    </location>
</feature>
<feature type="transmembrane region" description="Helical" evidence="7">
    <location>
        <begin position="12"/>
        <end position="35"/>
    </location>
</feature>
<name>A0A1Y2ACH0_9FUNG</name>
<dbReference type="GO" id="GO:0051603">
    <property type="term" value="P:proteolysis involved in protein catabolic process"/>
    <property type="evidence" value="ECO:0007669"/>
    <property type="project" value="UniProtKB-ARBA"/>
</dbReference>
<feature type="transmembrane region" description="Helical" evidence="7">
    <location>
        <begin position="56"/>
        <end position="76"/>
    </location>
</feature>
<evidence type="ECO:0000256" key="6">
    <source>
        <dbReference type="ARBA" id="ARBA00023136"/>
    </source>
</evidence>
<reference evidence="9 10" key="1">
    <citation type="submission" date="2016-08" db="EMBL/GenBank/DDBJ databases">
        <title>A Parts List for Fungal Cellulosomes Revealed by Comparative Genomics.</title>
        <authorList>
            <consortium name="DOE Joint Genome Institute"/>
            <person name="Haitjema C.H."/>
            <person name="Gilmore S.P."/>
            <person name="Henske J.K."/>
            <person name="Solomon K.V."/>
            <person name="De Groot R."/>
            <person name="Kuo A."/>
            <person name="Mondo S.J."/>
            <person name="Salamov A.A."/>
            <person name="Labutti K."/>
            <person name="Zhao Z."/>
            <person name="Chiniquy J."/>
            <person name="Barry K."/>
            <person name="Brewer H.M."/>
            <person name="Purvine S.O."/>
            <person name="Wright A.T."/>
            <person name="Boxma B."/>
            <person name="Van Alen T."/>
            <person name="Hackstein J.H."/>
            <person name="Baker S.E."/>
            <person name="Grigoriev I.V."/>
            <person name="O'Malley M.A."/>
        </authorList>
    </citation>
    <scope>NUCLEOTIDE SEQUENCE [LARGE SCALE GENOMIC DNA]</scope>
    <source>
        <strain evidence="9 10">G1</strain>
    </source>
</reference>
<feature type="region of interest" description="Disordered" evidence="8">
    <location>
        <begin position="229"/>
        <end position="391"/>
    </location>
</feature>
<dbReference type="STRING" id="1754190.A0A1Y2ACH0"/>
<keyword evidence="5 7" id="KW-1133">Transmembrane helix</keyword>
<evidence type="ECO:0000256" key="7">
    <source>
        <dbReference type="RuleBase" id="RU363059"/>
    </source>
</evidence>
<gene>
    <name evidence="9" type="ORF">LY90DRAFT_676869</name>
</gene>
<dbReference type="AlphaFoldDB" id="A0A1Y2ACH0"/>
<dbReference type="EMBL" id="MCOG01000296">
    <property type="protein sequence ID" value="ORY20228.1"/>
    <property type="molecule type" value="Genomic_DNA"/>
</dbReference>
<dbReference type="PANTHER" id="PTHR11009">
    <property type="entry name" value="DER1-LIKE PROTEIN, DERLIN"/>
    <property type="match status" value="1"/>
</dbReference>
<evidence type="ECO:0000256" key="2">
    <source>
        <dbReference type="ARBA" id="ARBA00008917"/>
    </source>
</evidence>
<dbReference type="Proteomes" id="UP000193920">
    <property type="component" value="Unassembled WGS sequence"/>
</dbReference>
<feature type="transmembrane region" description="Helical" evidence="7">
    <location>
        <begin position="156"/>
        <end position="189"/>
    </location>
</feature>
<feature type="compositionally biased region" description="Acidic residues" evidence="8">
    <location>
        <begin position="229"/>
        <end position="245"/>
    </location>
</feature>
<comment type="function">
    <text evidence="7">May be involved in the degradation of misfolded endoplasmic reticulum (ER) luminal proteins.</text>
</comment>
<keyword evidence="10" id="KW-1185">Reference proteome</keyword>
<evidence type="ECO:0000256" key="4">
    <source>
        <dbReference type="ARBA" id="ARBA00022824"/>
    </source>
</evidence>
<dbReference type="InterPro" id="IPR007599">
    <property type="entry name" value="DER1"/>
</dbReference>
<protein>
    <recommendedName>
        <fullName evidence="7">Derlin</fullName>
    </recommendedName>
</protein>
<accession>A0A1Y2ACH0</accession>
<keyword evidence="4 7" id="KW-0256">Endoplasmic reticulum</keyword>
<dbReference type="Pfam" id="PF04511">
    <property type="entry name" value="DER1"/>
    <property type="match status" value="1"/>
</dbReference>
<feature type="compositionally biased region" description="Basic and acidic residues" evidence="8">
    <location>
        <begin position="312"/>
        <end position="321"/>
    </location>
</feature>
<dbReference type="OrthoDB" id="1716531at2759"/>
<evidence type="ECO:0000313" key="9">
    <source>
        <dbReference type="EMBL" id="ORY20228.1"/>
    </source>
</evidence>
<keyword evidence="6 7" id="KW-0472">Membrane</keyword>
<feature type="compositionally biased region" description="Polar residues" evidence="8">
    <location>
        <begin position="323"/>
        <end position="338"/>
    </location>
</feature>
<proteinExistence type="inferred from homology"/>
<feature type="transmembrane region" description="Helical" evidence="7">
    <location>
        <begin position="96"/>
        <end position="113"/>
    </location>
</feature>
<comment type="subcellular location">
    <subcellularLocation>
        <location evidence="1 7">Endoplasmic reticulum membrane</location>
        <topology evidence="1 7">Multi-pass membrane protein</topology>
    </subcellularLocation>
</comment>
<dbReference type="SUPFAM" id="SSF144091">
    <property type="entry name" value="Rhomboid-like"/>
    <property type="match status" value="1"/>
</dbReference>
<evidence type="ECO:0000256" key="3">
    <source>
        <dbReference type="ARBA" id="ARBA00022692"/>
    </source>
</evidence>
<feature type="compositionally biased region" description="Polar residues" evidence="8">
    <location>
        <begin position="246"/>
        <end position="255"/>
    </location>
</feature>
<evidence type="ECO:0000256" key="8">
    <source>
        <dbReference type="SAM" id="MobiDB-lite"/>
    </source>
</evidence>